<protein>
    <submittedName>
        <fullName evidence="2">Uncharacterized protein</fullName>
    </submittedName>
</protein>
<dbReference type="AlphaFoldDB" id="A0A1L8QVG6"/>
<reference evidence="1" key="2">
    <citation type="journal article" date="2021" name="PeerJ">
        <title>Extensive microbial diversity within the chicken gut microbiome revealed by metagenomics and culture.</title>
        <authorList>
            <person name="Gilroy R."/>
            <person name="Ravi A."/>
            <person name="Getino M."/>
            <person name="Pursley I."/>
            <person name="Horton D.L."/>
            <person name="Alikhan N.F."/>
            <person name="Baker D."/>
            <person name="Gharbi K."/>
            <person name="Hall N."/>
            <person name="Watson M."/>
            <person name="Adriaenssens E.M."/>
            <person name="Foster-Nyarko E."/>
            <person name="Jarju S."/>
            <person name="Secka A."/>
            <person name="Antonio M."/>
            <person name="Oren A."/>
            <person name="Chaudhuri R.R."/>
            <person name="La Ragione R."/>
            <person name="Hildebrand F."/>
            <person name="Pallen M.J."/>
        </authorList>
    </citation>
    <scope>NUCLEOTIDE SEQUENCE</scope>
    <source>
        <strain evidence="1">150</strain>
    </source>
</reference>
<dbReference type="EMBL" id="JAJJVO010000146">
    <property type="protein sequence ID" value="MCC9274608.1"/>
    <property type="molecule type" value="Genomic_DNA"/>
</dbReference>
<proteinExistence type="predicted"/>
<evidence type="ECO:0000313" key="3">
    <source>
        <dbReference type="Proteomes" id="UP000182149"/>
    </source>
</evidence>
<keyword evidence="3" id="KW-1185">Reference proteome</keyword>
<evidence type="ECO:0000313" key="1">
    <source>
        <dbReference type="EMBL" id="MCC9274608.1"/>
    </source>
</evidence>
<comment type="caution">
    <text evidence="2">The sequence shown here is derived from an EMBL/GenBank/DDBJ whole genome shotgun (WGS) entry which is preliminary data.</text>
</comment>
<accession>A0A1L8QVG6</accession>
<gene>
    <name evidence="1" type="ORF">K8V42_10000</name>
    <name evidence="2" type="ORF">RU93_GL001475</name>
</gene>
<dbReference type="RefSeq" id="WP_169818083.1">
    <property type="nucleotide sequence ID" value="NZ_JBHSHF010000014.1"/>
</dbReference>
<dbReference type="Proteomes" id="UP000182149">
    <property type="component" value="Unassembled WGS sequence"/>
</dbReference>
<reference evidence="2 3" key="1">
    <citation type="submission" date="2014-12" db="EMBL/GenBank/DDBJ databases">
        <title>Draft genome sequences of 29 type strains of Enterococci.</title>
        <authorList>
            <person name="Zhong Z."/>
            <person name="Sun Z."/>
            <person name="Liu W."/>
            <person name="Zhang W."/>
            <person name="Zhang H."/>
        </authorList>
    </citation>
    <scope>NUCLEOTIDE SEQUENCE [LARGE SCALE GENOMIC DNA]</scope>
    <source>
        <strain evidence="2 3">DSM 17690</strain>
    </source>
</reference>
<name>A0A1L8QVG6_9ENTE</name>
<dbReference type="EMBL" id="JXKD01000003">
    <property type="protein sequence ID" value="OJG11480.1"/>
    <property type="molecule type" value="Genomic_DNA"/>
</dbReference>
<evidence type="ECO:0000313" key="2">
    <source>
        <dbReference type="EMBL" id="OJG11480.1"/>
    </source>
</evidence>
<dbReference type="Proteomes" id="UP000813384">
    <property type="component" value="Unassembled WGS sequence"/>
</dbReference>
<sequence>MKFDFHLKEQIVDAVEHLYDLSKKNVIVNITQKGIRVSEKRPTKQTIKWRAKNH</sequence>
<reference evidence="1" key="3">
    <citation type="submission" date="2021-11" db="EMBL/GenBank/DDBJ databases">
        <authorList>
            <person name="Gilroy R."/>
        </authorList>
    </citation>
    <scope>NUCLEOTIDE SEQUENCE</scope>
    <source>
        <strain evidence="1">150</strain>
    </source>
</reference>
<organism evidence="2 3">
    <name type="scientific">Enterococcus aquimarinus</name>
    <dbReference type="NCBI Taxonomy" id="328396"/>
    <lineage>
        <taxon>Bacteria</taxon>
        <taxon>Bacillati</taxon>
        <taxon>Bacillota</taxon>
        <taxon>Bacilli</taxon>
        <taxon>Lactobacillales</taxon>
        <taxon>Enterococcaceae</taxon>
        <taxon>Enterococcus</taxon>
    </lineage>
</organism>